<dbReference type="GO" id="GO:0009435">
    <property type="term" value="P:NAD+ biosynthetic process"/>
    <property type="evidence" value="ECO:0007669"/>
    <property type="project" value="InterPro"/>
</dbReference>
<feature type="region of interest" description="Disordered" evidence="1">
    <location>
        <begin position="1"/>
        <end position="132"/>
    </location>
</feature>
<feature type="compositionally biased region" description="Low complexity" evidence="1">
    <location>
        <begin position="1"/>
        <end position="14"/>
    </location>
</feature>
<feature type="region of interest" description="Disordered" evidence="1">
    <location>
        <begin position="657"/>
        <end position="677"/>
    </location>
</feature>
<dbReference type="Pfam" id="PF12831">
    <property type="entry name" value="FAD_oxidored"/>
    <property type="match status" value="1"/>
</dbReference>
<keyword evidence="4" id="KW-1185">Reference proteome</keyword>
<evidence type="ECO:0000313" key="4">
    <source>
        <dbReference type="Proteomes" id="UP000268652"/>
    </source>
</evidence>
<gene>
    <name evidence="3" type="ORF">D7318_16650</name>
    <name evidence="2" type="ORF">D7319_15795</name>
</gene>
<protein>
    <submittedName>
        <fullName evidence="2">FAD-dependent oxidoreductase</fullName>
    </submittedName>
</protein>
<organism evidence="2 5">
    <name type="scientific">Streptomyces radicis</name>
    <dbReference type="NCBI Taxonomy" id="1750517"/>
    <lineage>
        <taxon>Bacteria</taxon>
        <taxon>Bacillati</taxon>
        <taxon>Actinomycetota</taxon>
        <taxon>Actinomycetes</taxon>
        <taxon>Kitasatosporales</taxon>
        <taxon>Streptomycetaceae</taxon>
        <taxon>Streptomyces</taxon>
    </lineage>
</organism>
<evidence type="ECO:0000256" key="1">
    <source>
        <dbReference type="SAM" id="MobiDB-lite"/>
    </source>
</evidence>
<dbReference type="PANTHER" id="PTHR42716:SF1">
    <property type="entry name" value="SLL0471 PROTEIN"/>
    <property type="match status" value="1"/>
</dbReference>
<feature type="compositionally biased region" description="Low complexity" evidence="1">
    <location>
        <begin position="94"/>
        <end position="129"/>
    </location>
</feature>
<evidence type="ECO:0000313" key="3">
    <source>
        <dbReference type="EMBL" id="RKN21584.1"/>
    </source>
</evidence>
<dbReference type="EMBL" id="RBDX01000011">
    <property type="protein sequence ID" value="RKN08382.1"/>
    <property type="molecule type" value="Genomic_DNA"/>
</dbReference>
<evidence type="ECO:0000313" key="2">
    <source>
        <dbReference type="EMBL" id="RKN08382.1"/>
    </source>
</evidence>
<accession>A0A3A9W6P8</accession>
<dbReference type="Gene3D" id="3.50.50.60">
    <property type="entry name" value="FAD/NAD(P)-binding domain"/>
    <property type="match status" value="1"/>
</dbReference>
<proteinExistence type="predicted"/>
<reference evidence="4 5" key="1">
    <citation type="submission" date="2018-09" db="EMBL/GenBank/DDBJ databases">
        <title>Streptomyces sp. nov. DS1-2, an endophytic actinomycete isolated from roots of Dendrobium scabrilingue.</title>
        <authorList>
            <person name="Kuncharoen N."/>
            <person name="Kudo T."/>
            <person name="Ohkuma M."/>
            <person name="Yuki M."/>
            <person name="Tanasupawat S."/>
        </authorList>
    </citation>
    <scope>NUCLEOTIDE SEQUENCE [LARGE SCALE GENOMIC DNA]</scope>
    <source>
        <strain evidence="2 5">AZ1-7</strain>
        <strain evidence="3 4">DS1-2</strain>
    </source>
</reference>
<feature type="compositionally biased region" description="Low complexity" evidence="1">
    <location>
        <begin position="36"/>
        <end position="54"/>
    </location>
</feature>
<sequence>MASRASTSLSRTASPPSPARARPRPGSRSNTSPTGRRSSAPATRRASAPNTPTRNASCPGSCAARDPASTPTPTPPRRASSSGSCRTHSTRSCRATSPSPTGTTPCATGATRAATPSAPSTRRSSPVPTDVARTAVGRPDLLVAGGGLGGVAAALTAARLGLTVVITEETDWLGGQLTAQAVPSDEHPWIETEHIATSYATLRSRIRDHYRRNYPLTAEASADPTLNPGLGMVSRLCHEPRAAVAVIDELLAPHRSSGRVTVLHHHTPVAAHTEGDRVTAVTFENARDGRRVTFEAPLVVDATELGDLLELADAEHVIGAESRDDTGEPHGAPVADPLDQQAITWCFPLEYRPGESHIVERPPSYDHWRTHTDPFWPGPQLSWDKIDIHTMGARENRVFEDPIDAPTSRDLWHFRRIRALAPFEPGAFDSEITLVNWPNTDYWEAPLIGPGVTAADRARALTRCRELSLSYLHWMQTEQDLPGLRLRPDLVDTDDGLAKSVYIREARRIRARFTVLEQHVAVVDRPEGAGAATFPDSVGVGHYNIDLHPSSSGVSYVNLECYPFQIPLSALIPVRLRNLLPAAKNIGTTHLTNGCYRLHPVEWSIGEAVGALAAHCAAERTEPHAVADSPRATEDLQRLLTGTLGAPVTWPATIRTTRPSQARRNATPLYARPQRRA</sequence>
<dbReference type="AlphaFoldDB" id="A0A3A9W6P8"/>
<dbReference type="SUPFAM" id="SSF51905">
    <property type="entry name" value="FAD/NAD(P)-binding domain"/>
    <property type="match status" value="1"/>
</dbReference>
<dbReference type="GO" id="GO:0008734">
    <property type="term" value="F:L-aspartate oxidase activity"/>
    <property type="evidence" value="ECO:0007669"/>
    <property type="project" value="InterPro"/>
</dbReference>
<dbReference type="OrthoDB" id="615715at2"/>
<dbReference type="EMBL" id="RBDY01000011">
    <property type="protein sequence ID" value="RKN21584.1"/>
    <property type="molecule type" value="Genomic_DNA"/>
</dbReference>
<feature type="compositionally biased region" description="Polar residues" evidence="1">
    <location>
        <begin position="83"/>
        <end position="93"/>
    </location>
</feature>
<dbReference type="Proteomes" id="UP000268652">
    <property type="component" value="Unassembled WGS sequence"/>
</dbReference>
<dbReference type="Proteomes" id="UP000275024">
    <property type="component" value="Unassembled WGS sequence"/>
</dbReference>
<evidence type="ECO:0000313" key="5">
    <source>
        <dbReference type="Proteomes" id="UP000275024"/>
    </source>
</evidence>
<name>A0A3A9W6P8_9ACTN</name>
<dbReference type="InterPro" id="IPR036188">
    <property type="entry name" value="FAD/NAD-bd_sf"/>
</dbReference>
<comment type="caution">
    <text evidence="2">The sequence shown here is derived from an EMBL/GenBank/DDBJ whole genome shotgun (WGS) entry which is preliminary data.</text>
</comment>
<dbReference type="PANTHER" id="PTHR42716">
    <property type="entry name" value="L-ASPARTATE OXIDASE"/>
    <property type="match status" value="1"/>
</dbReference>
<dbReference type="InterPro" id="IPR005288">
    <property type="entry name" value="NadB"/>
</dbReference>